<sequence>MTRFVTLEQGLRIARTATGGPIRVRDLGLLEAALLRPQTSMFGQDAYPDLFSKAAALLHSIIANHPFVDGNERAAWLTMYTFCAKNGVEIDPADDDSAYDFVIAVASGRLTEVDEIADVLRGFAVPPRA</sequence>
<evidence type="ECO:0000259" key="1">
    <source>
        <dbReference type="PROSITE" id="PS51459"/>
    </source>
</evidence>
<comment type="caution">
    <text evidence="2">The sequence shown here is derived from an EMBL/GenBank/DDBJ whole genome shotgun (WGS) entry which is preliminary data.</text>
</comment>
<gene>
    <name evidence="2" type="primary">doc</name>
    <name evidence="2" type="ORF">Psi01_14660</name>
</gene>
<dbReference type="Pfam" id="PF02661">
    <property type="entry name" value="Fic"/>
    <property type="match status" value="1"/>
</dbReference>
<dbReference type="SUPFAM" id="SSF140931">
    <property type="entry name" value="Fic-like"/>
    <property type="match status" value="1"/>
</dbReference>
<dbReference type="InterPro" id="IPR006440">
    <property type="entry name" value="Doc"/>
</dbReference>
<dbReference type="EMBL" id="BOOJ01000013">
    <property type="protein sequence ID" value="GIH90836.1"/>
    <property type="molecule type" value="Genomic_DNA"/>
</dbReference>
<dbReference type="Gene3D" id="1.20.120.1870">
    <property type="entry name" value="Fic/DOC protein, Fido domain"/>
    <property type="match status" value="1"/>
</dbReference>
<dbReference type="RefSeq" id="WP_204063176.1">
    <property type="nucleotide sequence ID" value="NZ_BOOJ01000013.1"/>
</dbReference>
<protein>
    <submittedName>
        <fullName evidence="2">Death-on-curing protein</fullName>
    </submittedName>
</protein>
<feature type="domain" description="Fido" evidence="1">
    <location>
        <begin position="5"/>
        <end position="122"/>
    </location>
</feature>
<dbReference type="PANTHER" id="PTHR39426">
    <property type="entry name" value="HOMOLOGY TO DEATH-ON-CURING PROTEIN OF PHAGE P1"/>
    <property type="match status" value="1"/>
</dbReference>
<reference evidence="2 3" key="1">
    <citation type="submission" date="2021-01" db="EMBL/GenBank/DDBJ databases">
        <title>Whole genome shotgun sequence of Planobispora siamensis NBRC 107568.</title>
        <authorList>
            <person name="Komaki H."/>
            <person name="Tamura T."/>
        </authorList>
    </citation>
    <scope>NUCLEOTIDE SEQUENCE [LARGE SCALE GENOMIC DNA]</scope>
    <source>
        <strain evidence="2 3">NBRC 107568</strain>
    </source>
</reference>
<keyword evidence="3" id="KW-1185">Reference proteome</keyword>
<evidence type="ECO:0000313" key="2">
    <source>
        <dbReference type="EMBL" id="GIH90836.1"/>
    </source>
</evidence>
<dbReference type="InterPro" id="IPR003812">
    <property type="entry name" value="Fido"/>
</dbReference>
<dbReference type="PANTHER" id="PTHR39426:SF1">
    <property type="entry name" value="HOMOLOGY TO DEATH-ON-CURING PROTEIN OF PHAGE P1"/>
    <property type="match status" value="1"/>
</dbReference>
<name>A0A8J3S9T6_9ACTN</name>
<dbReference type="InterPro" id="IPR036597">
    <property type="entry name" value="Fido-like_dom_sf"/>
</dbReference>
<dbReference type="GO" id="GO:0016301">
    <property type="term" value="F:kinase activity"/>
    <property type="evidence" value="ECO:0007669"/>
    <property type="project" value="InterPro"/>
</dbReference>
<proteinExistence type="predicted"/>
<organism evidence="2 3">
    <name type="scientific">Planobispora siamensis</name>
    <dbReference type="NCBI Taxonomy" id="936338"/>
    <lineage>
        <taxon>Bacteria</taxon>
        <taxon>Bacillati</taxon>
        <taxon>Actinomycetota</taxon>
        <taxon>Actinomycetes</taxon>
        <taxon>Streptosporangiales</taxon>
        <taxon>Streptosporangiaceae</taxon>
        <taxon>Planobispora</taxon>
    </lineage>
</organism>
<accession>A0A8J3S9T6</accession>
<dbReference type="NCBIfam" id="TIGR01550">
    <property type="entry name" value="DOC_P1"/>
    <property type="match status" value="1"/>
</dbReference>
<dbReference type="InterPro" id="IPR053737">
    <property type="entry name" value="Type_II_TA_Toxin"/>
</dbReference>
<dbReference type="Proteomes" id="UP000619788">
    <property type="component" value="Unassembled WGS sequence"/>
</dbReference>
<dbReference type="AlphaFoldDB" id="A0A8J3S9T6"/>
<dbReference type="PROSITE" id="PS51459">
    <property type="entry name" value="FIDO"/>
    <property type="match status" value="1"/>
</dbReference>
<evidence type="ECO:0000313" key="3">
    <source>
        <dbReference type="Proteomes" id="UP000619788"/>
    </source>
</evidence>